<evidence type="ECO:0000313" key="11">
    <source>
        <dbReference type="Proteomes" id="UP000316008"/>
    </source>
</evidence>
<dbReference type="PANTHER" id="PTHR11431">
    <property type="entry name" value="FERRITIN"/>
    <property type="match status" value="1"/>
</dbReference>
<keyword evidence="5 7" id="KW-0408">Iron</keyword>
<dbReference type="InterPro" id="IPR009040">
    <property type="entry name" value="Ferritin-like_diiron"/>
</dbReference>
<dbReference type="InterPro" id="IPR001519">
    <property type="entry name" value="Ferritin"/>
</dbReference>
<evidence type="ECO:0000256" key="4">
    <source>
        <dbReference type="ARBA" id="ARBA00023002"/>
    </source>
</evidence>
<dbReference type="RefSeq" id="WP_144331879.1">
    <property type="nucleotide sequence ID" value="NZ_VLPL01000002.1"/>
</dbReference>
<dbReference type="Pfam" id="PF00210">
    <property type="entry name" value="Ferritin"/>
    <property type="match status" value="1"/>
</dbReference>
<keyword evidence="2 8" id="KW-0409">Iron storage</keyword>
<dbReference type="AlphaFoldDB" id="A0A556N2G4"/>
<dbReference type="InterPro" id="IPR041719">
    <property type="entry name" value="Ferritin_prok"/>
</dbReference>
<dbReference type="EC" id="1.16.3.2" evidence="8"/>
<evidence type="ECO:0000256" key="3">
    <source>
        <dbReference type="ARBA" id="ARBA00022723"/>
    </source>
</evidence>
<comment type="subcellular location">
    <subcellularLocation>
        <location evidence="8">Cytoplasm</location>
    </subcellularLocation>
</comment>
<dbReference type="InterPro" id="IPR012347">
    <property type="entry name" value="Ferritin-like"/>
</dbReference>
<keyword evidence="8" id="KW-0963">Cytoplasm</keyword>
<gene>
    <name evidence="10" type="ORF">FO442_04070</name>
</gene>
<dbReference type="PROSITE" id="PS50905">
    <property type="entry name" value="FERRITIN_LIKE"/>
    <property type="match status" value="1"/>
</dbReference>
<sequence length="170" mass="19211">MNKRIEAALNDQIQKESSSSQYYLAMASWAETKGLNGTAKFMYSHSDEERFHMLKLIKFVNERGGVAVVPSIPEPPREYDSLERVFELLLEHEVGVSESINNVVDVCLQEKDYSTHNFMQWYVSEQLEEEALGRSILDKLRLIGGDKGGLYLFDRDMETAAKAGGVGQKA</sequence>
<evidence type="ECO:0000259" key="9">
    <source>
        <dbReference type="PROSITE" id="PS50905"/>
    </source>
</evidence>
<keyword evidence="4" id="KW-0560">Oxidoreductase</keyword>
<feature type="binding site" evidence="7">
    <location>
        <position position="93"/>
    </location>
    <ligand>
        <name>Fe cation</name>
        <dbReference type="ChEBI" id="CHEBI:24875"/>
        <label>1</label>
    </ligand>
</feature>
<feature type="binding site" evidence="7">
    <location>
        <position position="52"/>
    </location>
    <ligand>
        <name>Fe cation</name>
        <dbReference type="ChEBI" id="CHEBI:24875"/>
        <label>1</label>
    </ligand>
</feature>
<dbReference type="InterPro" id="IPR009078">
    <property type="entry name" value="Ferritin-like_SF"/>
</dbReference>
<comment type="function">
    <text evidence="6">May alleviate iron toxicity in the presence of oxygen.</text>
</comment>
<feature type="binding site" evidence="7">
    <location>
        <position position="126"/>
    </location>
    <ligand>
        <name>Fe cation</name>
        <dbReference type="ChEBI" id="CHEBI:24875"/>
        <label>1</label>
    </ligand>
</feature>
<evidence type="ECO:0000256" key="8">
    <source>
        <dbReference type="RuleBase" id="RU361145"/>
    </source>
</evidence>
<dbReference type="GO" id="GO:0042802">
    <property type="term" value="F:identical protein binding"/>
    <property type="evidence" value="ECO:0007669"/>
    <property type="project" value="UniProtKB-ARBA"/>
</dbReference>
<feature type="domain" description="Ferritin-like diiron" evidence="9">
    <location>
        <begin position="1"/>
        <end position="144"/>
    </location>
</feature>
<dbReference type="FunFam" id="1.20.1260.10:FF:000001">
    <property type="entry name" value="Non-heme ferritin"/>
    <property type="match status" value="1"/>
</dbReference>
<evidence type="ECO:0000256" key="7">
    <source>
        <dbReference type="PIRSR" id="PIRSR601519-1"/>
    </source>
</evidence>
<evidence type="ECO:0000313" key="10">
    <source>
        <dbReference type="EMBL" id="TSJ46342.1"/>
    </source>
</evidence>
<dbReference type="GO" id="GO:0006826">
    <property type="term" value="P:iron ion transport"/>
    <property type="evidence" value="ECO:0007669"/>
    <property type="project" value="InterPro"/>
</dbReference>
<comment type="caution">
    <text evidence="10">The sequence shown here is derived from an EMBL/GenBank/DDBJ whole genome shotgun (WGS) entry which is preliminary data.</text>
</comment>
<comment type="catalytic activity">
    <reaction evidence="8">
        <text>4 Fe(2+) + O2 + 6 H2O = 4 iron(III) oxide-hydroxide + 12 H(+)</text>
        <dbReference type="Rhea" id="RHEA:11972"/>
        <dbReference type="ChEBI" id="CHEBI:15377"/>
        <dbReference type="ChEBI" id="CHEBI:15378"/>
        <dbReference type="ChEBI" id="CHEBI:15379"/>
        <dbReference type="ChEBI" id="CHEBI:29033"/>
        <dbReference type="ChEBI" id="CHEBI:78619"/>
        <dbReference type="EC" id="1.16.3.2"/>
    </reaction>
</comment>
<reference evidence="10 11" key="1">
    <citation type="submission" date="2019-07" db="EMBL/GenBank/DDBJ databases">
        <authorList>
            <person name="Huq M.A."/>
        </authorList>
    </citation>
    <scope>NUCLEOTIDE SEQUENCE [LARGE SCALE GENOMIC DNA]</scope>
    <source>
        <strain evidence="10 11">MAH-3</strain>
    </source>
</reference>
<dbReference type="GO" id="GO:0008198">
    <property type="term" value="F:ferrous iron binding"/>
    <property type="evidence" value="ECO:0007669"/>
    <property type="project" value="TreeGrafter"/>
</dbReference>
<evidence type="ECO:0000256" key="1">
    <source>
        <dbReference type="ARBA" id="ARBA00006950"/>
    </source>
</evidence>
<name>A0A556N2G4_9FLAO</name>
<accession>A0A556N2G4</accession>
<keyword evidence="11" id="KW-1185">Reference proteome</keyword>
<dbReference type="InterPro" id="IPR008331">
    <property type="entry name" value="Ferritin_DPS_dom"/>
</dbReference>
<dbReference type="OrthoDB" id="9801481at2"/>
<organism evidence="10 11">
    <name type="scientific">Fluviicola chungangensis</name>
    <dbReference type="NCBI Taxonomy" id="2597671"/>
    <lineage>
        <taxon>Bacteria</taxon>
        <taxon>Pseudomonadati</taxon>
        <taxon>Bacteroidota</taxon>
        <taxon>Flavobacteriia</taxon>
        <taxon>Flavobacteriales</taxon>
        <taxon>Crocinitomicaceae</taxon>
        <taxon>Fluviicola</taxon>
    </lineage>
</organism>
<dbReference type="EMBL" id="VLPL01000002">
    <property type="protein sequence ID" value="TSJ46342.1"/>
    <property type="molecule type" value="Genomic_DNA"/>
</dbReference>
<dbReference type="GO" id="GO:0016491">
    <property type="term" value="F:oxidoreductase activity"/>
    <property type="evidence" value="ECO:0007669"/>
    <property type="project" value="UniProtKB-KW"/>
</dbReference>
<dbReference type="CDD" id="cd01055">
    <property type="entry name" value="Nonheme_Ferritin"/>
    <property type="match status" value="1"/>
</dbReference>
<dbReference type="GO" id="GO:0008199">
    <property type="term" value="F:ferric iron binding"/>
    <property type="evidence" value="ECO:0007669"/>
    <property type="project" value="InterPro"/>
</dbReference>
<keyword evidence="3 7" id="KW-0479">Metal-binding</keyword>
<dbReference type="PANTHER" id="PTHR11431:SF127">
    <property type="entry name" value="BACTERIAL NON-HEME FERRITIN"/>
    <property type="match status" value="1"/>
</dbReference>
<dbReference type="Gene3D" id="1.20.1260.10">
    <property type="match status" value="1"/>
</dbReference>
<evidence type="ECO:0000256" key="6">
    <source>
        <dbReference type="ARBA" id="ARBA00054546"/>
    </source>
</evidence>
<feature type="binding site" evidence="7">
    <location>
        <position position="16"/>
    </location>
    <ligand>
        <name>Fe cation</name>
        <dbReference type="ChEBI" id="CHEBI:24875"/>
        <label>1</label>
    </ligand>
</feature>
<comment type="similarity">
    <text evidence="1 8">Belongs to the ferritin family. Prokaryotic subfamily.</text>
</comment>
<dbReference type="GO" id="GO:0006879">
    <property type="term" value="P:intracellular iron ion homeostasis"/>
    <property type="evidence" value="ECO:0007669"/>
    <property type="project" value="UniProtKB-KW"/>
</dbReference>
<evidence type="ECO:0000256" key="2">
    <source>
        <dbReference type="ARBA" id="ARBA00022434"/>
    </source>
</evidence>
<dbReference type="Proteomes" id="UP000316008">
    <property type="component" value="Unassembled WGS sequence"/>
</dbReference>
<evidence type="ECO:0000256" key="5">
    <source>
        <dbReference type="ARBA" id="ARBA00023004"/>
    </source>
</evidence>
<dbReference type="SUPFAM" id="SSF47240">
    <property type="entry name" value="Ferritin-like"/>
    <property type="match status" value="1"/>
</dbReference>
<proteinExistence type="inferred from homology"/>
<feature type="binding site" evidence="7">
    <location>
        <position position="49"/>
    </location>
    <ligand>
        <name>Fe cation</name>
        <dbReference type="ChEBI" id="CHEBI:24875"/>
        <label>1</label>
    </ligand>
</feature>
<dbReference type="GO" id="GO:0005737">
    <property type="term" value="C:cytoplasm"/>
    <property type="evidence" value="ECO:0007669"/>
    <property type="project" value="UniProtKB-SubCell"/>
</dbReference>
<comment type="function">
    <text evidence="8">Iron-storage protein.</text>
</comment>
<protein>
    <recommendedName>
        <fullName evidence="8">Ferritin</fullName>
        <ecNumber evidence="8">1.16.3.2</ecNumber>
    </recommendedName>
</protein>